<keyword evidence="2" id="KW-1185">Reference proteome</keyword>
<evidence type="ECO:0000313" key="2">
    <source>
        <dbReference type="Proteomes" id="UP000622552"/>
    </source>
</evidence>
<dbReference type="Proteomes" id="UP000622552">
    <property type="component" value="Unassembled WGS sequence"/>
</dbReference>
<gene>
    <name evidence="1" type="ORF">IW245_004902</name>
</gene>
<name>A0A8J7GDR3_9ACTN</name>
<accession>A0A8J7GDR3</accession>
<dbReference type="RefSeq" id="WP_197005440.1">
    <property type="nucleotide sequence ID" value="NZ_BONS01000009.1"/>
</dbReference>
<comment type="caution">
    <text evidence="1">The sequence shown here is derived from an EMBL/GenBank/DDBJ whole genome shotgun (WGS) entry which is preliminary data.</text>
</comment>
<dbReference type="AlphaFoldDB" id="A0A8J7GDR3"/>
<protein>
    <submittedName>
        <fullName evidence="1">Uncharacterized protein</fullName>
    </submittedName>
</protein>
<dbReference type="EMBL" id="JADOUF010000001">
    <property type="protein sequence ID" value="MBG6138708.1"/>
    <property type="molecule type" value="Genomic_DNA"/>
</dbReference>
<sequence length="76" mass="8700">MEVFTTVDGCLRYWHVGLRWRGLSWIVTARSRAERYEGGPAGWRASRDLMALTRTEIETAGRPLSLRAVHQVDEVV</sequence>
<proteinExistence type="predicted"/>
<evidence type="ECO:0000313" key="1">
    <source>
        <dbReference type="EMBL" id="MBG6138708.1"/>
    </source>
</evidence>
<reference evidence="1" key="1">
    <citation type="submission" date="2020-11" db="EMBL/GenBank/DDBJ databases">
        <title>Sequencing the genomes of 1000 actinobacteria strains.</title>
        <authorList>
            <person name="Klenk H.-P."/>
        </authorList>
    </citation>
    <scope>NUCLEOTIDE SEQUENCE</scope>
    <source>
        <strain evidence="1">DSM 45356</strain>
    </source>
</reference>
<organism evidence="1 2">
    <name type="scientific">Longispora fulva</name>
    <dbReference type="NCBI Taxonomy" id="619741"/>
    <lineage>
        <taxon>Bacteria</taxon>
        <taxon>Bacillati</taxon>
        <taxon>Actinomycetota</taxon>
        <taxon>Actinomycetes</taxon>
        <taxon>Micromonosporales</taxon>
        <taxon>Micromonosporaceae</taxon>
        <taxon>Longispora</taxon>
    </lineage>
</organism>